<dbReference type="InterPro" id="IPR056884">
    <property type="entry name" value="NPHP3-like_N"/>
</dbReference>
<evidence type="ECO:0000313" key="4">
    <source>
        <dbReference type="Proteomes" id="UP000772434"/>
    </source>
</evidence>
<protein>
    <recommendedName>
        <fullName evidence="2">Nephrocystin 3-like N-terminal domain-containing protein</fullName>
    </recommendedName>
</protein>
<proteinExistence type="predicted"/>
<dbReference type="SUPFAM" id="SSF52540">
    <property type="entry name" value="P-loop containing nucleoside triphosphate hydrolases"/>
    <property type="match status" value="1"/>
</dbReference>
<dbReference type="Gene3D" id="3.40.50.300">
    <property type="entry name" value="P-loop containing nucleotide triphosphate hydrolases"/>
    <property type="match status" value="1"/>
</dbReference>
<dbReference type="InterPro" id="IPR059179">
    <property type="entry name" value="MLKL-like_MCAfunc"/>
</dbReference>
<dbReference type="OrthoDB" id="3038309at2759"/>
<dbReference type="PANTHER" id="PTHR10039">
    <property type="entry name" value="AMELOGENIN"/>
    <property type="match status" value="1"/>
</dbReference>
<accession>A0A9P5U4Z5</accession>
<evidence type="ECO:0000256" key="1">
    <source>
        <dbReference type="ARBA" id="ARBA00022737"/>
    </source>
</evidence>
<dbReference type="InterPro" id="IPR011990">
    <property type="entry name" value="TPR-like_helical_dom_sf"/>
</dbReference>
<dbReference type="EMBL" id="JADNRY010000092">
    <property type="protein sequence ID" value="KAF9066124.1"/>
    <property type="molecule type" value="Genomic_DNA"/>
</dbReference>
<keyword evidence="4" id="KW-1185">Reference proteome</keyword>
<dbReference type="Proteomes" id="UP000772434">
    <property type="component" value="Unassembled WGS sequence"/>
</dbReference>
<reference evidence="3" key="1">
    <citation type="submission" date="2020-11" db="EMBL/GenBank/DDBJ databases">
        <authorList>
            <consortium name="DOE Joint Genome Institute"/>
            <person name="Ahrendt S."/>
            <person name="Riley R."/>
            <person name="Andreopoulos W."/>
            <person name="Labutti K."/>
            <person name="Pangilinan J."/>
            <person name="Ruiz-Duenas F.J."/>
            <person name="Barrasa J.M."/>
            <person name="Sanchez-Garcia M."/>
            <person name="Camarero S."/>
            <person name="Miyauchi S."/>
            <person name="Serrano A."/>
            <person name="Linde D."/>
            <person name="Babiker R."/>
            <person name="Drula E."/>
            <person name="Ayuso-Fernandez I."/>
            <person name="Pacheco R."/>
            <person name="Padilla G."/>
            <person name="Ferreira P."/>
            <person name="Barriuso J."/>
            <person name="Kellner H."/>
            <person name="Castanera R."/>
            <person name="Alfaro M."/>
            <person name="Ramirez L."/>
            <person name="Pisabarro A.G."/>
            <person name="Kuo A."/>
            <person name="Tritt A."/>
            <person name="Lipzen A."/>
            <person name="He G."/>
            <person name="Yan M."/>
            <person name="Ng V."/>
            <person name="Cullen D."/>
            <person name="Martin F."/>
            <person name="Rosso M.-N."/>
            <person name="Henrissat B."/>
            <person name="Hibbett D."/>
            <person name="Martinez A.T."/>
            <person name="Grigoriev I.V."/>
        </authorList>
    </citation>
    <scope>NUCLEOTIDE SEQUENCE</scope>
    <source>
        <strain evidence="3">AH 40177</strain>
    </source>
</reference>
<dbReference type="Pfam" id="PF24883">
    <property type="entry name" value="NPHP3_N"/>
    <property type="match status" value="1"/>
</dbReference>
<dbReference type="AlphaFoldDB" id="A0A9P5U4Z5"/>
<feature type="domain" description="Nephrocystin 3-like N-terminal" evidence="2">
    <location>
        <begin position="211"/>
        <end position="355"/>
    </location>
</feature>
<organism evidence="3 4">
    <name type="scientific">Rhodocollybia butyracea</name>
    <dbReference type="NCBI Taxonomy" id="206335"/>
    <lineage>
        <taxon>Eukaryota</taxon>
        <taxon>Fungi</taxon>
        <taxon>Dikarya</taxon>
        <taxon>Basidiomycota</taxon>
        <taxon>Agaricomycotina</taxon>
        <taxon>Agaricomycetes</taxon>
        <taxon>Agaricomycetidae</taxon>
        <taxon>Agaricales</taxon>
        <taxon>Marasmiineae</taxon>
        <taxon>Omphalotaceae</taxon>
        <taxon>Rhodocollybia</taxon>
    </lineage>
</organism>
<evidence type="ECO:0000259" key="2">
    <source>
        <dbReference type="Pfam" id="PF24883"/>
    </source>
</evidence>
<evidence type="ECO:0000313" key="3">
    <source>
        <dbReference type="EMBL" id="KAF9066124.1"/>
    </source>
</evidence>
<sequence>MRFESFSKESGSSSLVIPILEVVHSVADVFGPLKSASGGALWIAQNVKKFKQNQKEWVTFGDYVQDAIACVISTLPAIQAEQDSLCAAIERLDCTLKQIQEDIDKELLINAKKNVLKRTIGFLKEPNLISELKQDLDKALQFFQLQASLSTSSSLSSIIQGLSDLKLHNETVKAETESKTANVIKHEGIMNLLPYAEGASYDPQHSFAPNSDNVQVFILTGAAGAGKSAISHSIAQRCAGAGHILSCFFFNRDVDGRNTSDRVVSTLAHELAHSDVHLQEQIAIALKGNRSLLSPPISRQLQDLIINPSRNHQYNRPVTVVLDALDEGAAEDLLKILRDEVKQLPNGFRIFATTRREPIMERMLLARRYSHVVVRDIDLESSSNLRDVELYAYSQLQEVREACSLDLTWPGKDLEKLFVAKAEGLFLWVATVCDYLRLESIDPEQQLVDILGKEVATGIPAEEKMDKLYGNILARCPWGQAAYADSYGAIVGAIMTLKIPLTSSAIQALLGPSLLKSRVESILQPLSSLLIGVGHGLRPIKILHLSFRDFLTQRARLMPLYERCAIDTISQDTSLAHSCLSLINRRLTLEWSSSYFDNAKNEQGDPSIPSLDGQPLAEELAYSCQFWVKHVEVVMNPSVTVIEEVRSFLLLHAIPWMEVTASQGGFQSLEPIRTWLQSFDDSYDDLIHLTMATPIARSCSSLSYRLSHSDRFEEAMTAALESVAIWRRSRNETDSQSGLAEALYCLSLRYTDHGDYDNALSAADEAVTLYQGLKSRCIYDVSAHVDGLKEISMAVDIQRELIQLDPRTHSRTLAFSLALFSDCLLAAGQHDAAYNAAVESIDIYQSLVGSQPALRKELSDALLRCSNSLVHIGRTMDALAMCQEAIEVQRKLVHDWPSSEPVLFSLSTTVHQHAWILELLERYEEAVPVIQEAIQIRHELAKTRPITFKNDEAHSLLKLCGILERLGRLEEKLAAGRQAVDCWNADVYVQRDRFRPMLALASYEYSLTALKMGLFKVWEDAAQDAFKMYVEMADESAEQSARQGAKQLAIVLGNTSWFLSKSEKIPVLPSFIEESVERLVRFAMEGGGMTRLETLVDSKAEPPDAADIYKHSVELHHEGKAIEALRTAAHACVAYQSISTSDIACMEEFKAALVHLAHCAWAFEPLFQEPSNLDDA</sequence>
<dbReference type="SUPFAM" id="SSF48452">
    <property type="entry name" value="TPR-like"/>
    <property type="match status" value="2"/>
</dbReference>
<keyword evidence="1" id="KW-0677">Repeat</keyword>
<gene>
    <name evidence="3" type="ORF">BDP27DRAFT_1330990</name>
</gene>
<dbReference type="CDD" id="cd21037">
    <property type="entry name" value="MLKL_NTD"/>
    <property type="match status" value="1"/>
</dbReference>
<name>A0A9P5U4Z5_9AGAR</name>
<dbReference type="InterPro" id="IPR027417">
    <property type="entry name" value="P-loop_NTPase"/>
</dbReference>
<dbReference type="Gene3D" id="1.25.40.10">
    <property type="entry name" value="Tetratricopeptide repeat domain"/>
    <property type="match status" value="3"/>
</dbReference>
<comment type="caution">
    <text evidence="3">The sequence shown here is derived from an EMBL/GenBank/DDBJ whole genome shotgun (WGS) entry which is preliminary data.</text>
</comment>